<evidence type="ECO:0000256" key="2">
    <source>
        <dbReference type="ARBA" id="ARBA00023295"/>
    </source>
</evidence>
<evidence type="ECO:0000259" key="3">
    <source>
        <dbReference type="SMART" id="SM00642"/>
    </source>
</evidence>
<dbReference type="SMART" id="SM00642">
    <property type="entry name" value="Aamy"/>
    <property type="match status" value="1"/>
</dbReference>
<dbReference type="SUPFAM" id="SSF51445">
    <property type="entry name" value="(Trans)glycosidases"/>
    <property type="match status" value="1"/>
</dbReference>
<keyword evidence="1" id="KW-0378">Hydrolase</keyword>
<dbReference type="InterPro" id="IPR017853">
    <property type="entry name" value="GH"/>
</dbReference>
<keyword evidence="2 4" id="KW-0326">Glycosidase</keyword>
<evidence type="ECO:0000313" key="5">
    <source>
        <dbReference type="Proteomes" id="UP000250222"/>
    </source>
</evidence>
<dbReference type="InterPro" id="IPR006047">
    <property type="entry name" value="GH13_cat_dom"/>
</dbReference>
<dbReference type="PANTHER" id="PTHR10357">
    <property type="entry name" value="ALPHA-AMYLASE FAMILY MEMBER"/>
    <property type="match status" value="1"/>
</dbReference>
<dbReference type="AlphaFoldDB" id="A0A2Y9A4M6"/>
<gene>
    <name evidence="4" type="ORF">SAMN05216184_10282</name>
</gene>
<dbReference type="Pfam" id="PF00128">
    <property type="entry name" value="Alpha-amylase"/>
    <property type="match status" value="1"/>
</dbReference>
<evidence type="ECO:0000256" key="1">
    <source>
        <dbReference type="ARBA" id="ARBA00022801"/>
    </source>
</evidence>
<dbReference type="OrthoDB" id="9802433at2"/>
<name>A0A2Y9A4M6_9MICO</name>
<dbReference type="GO" id="GO:0005975">
    <property type="term" value="P:carbohydrate metabolic process"/>
    <property type="evidence" value="ECO:0007669"/>
    <property type="project" value="InterPro"/>
</dbReference>
<evidence type="ECO:0000313" key="4">
    <source>
        <dbReference type="EMBL" id="SSA39165.1"/>
    </source>
</evidence>
<keyword evidence="5" id="KW-1185">Reference proteome</keyword>
<protein>
    <submittedName>
        <fullName evidence="4">Glycosidase</fullName>
    </submittedName>
</protein>
<reference evidence="4 5" key="1">
    <citation type="submission" date="2016-10" db="EMBL/GenBank/DDBJ databases">
        <authorList>
            <person name="Cai Z."/>
        </authorList>
    </citation>
    <scope>NUCLEOTIDE SEQUENCE [LARGE SCALE GENOMIC DNA]</scope>
    <source>
        <strain evidence="4 5">CGMCC 1.10826</strain>
    </source>
</reference>
<dbReference type="CDD" id="cd11354">
    <property type="entry name" value="AmyAc_bac_CMD_like"/>
    <property type="match status" value="1"/>
</dbReference>
<dbReference type="GO" id="GO:0016798">
    <property type="term" value="F:hydrolase activity, acting on glycosyl bonds"/>
    <property type="evidence" value="ECO:0007669"/>
    <property type="project" value="UniProtKB-KW"/>
</dbReference>
<organism evidence="4 5">
    <name type="scientific">Georgenia satyanarayanai</name>
    <dbReference type="NCBI Taxonomy" id="860221"/>
    <lineage>
        <taxon>Bacteria</taxon>
        <taxon>Bacillati</taxon>
        <taxon>Actinomycetota</taxon>
        <taxon>Actinomycetes</taxon>
        <taxon>Micrococcales</taxon>
        <taxon>Bogoriellaceae</taxon>
        <taxon>Georgenia</taxon>
    </lineage>
</organism>
<dbReference type="Proteomes" id="UP000250222">
    <property type="component" value="Unassembled WGS sequence"/>
</dbReference>
<accession>A0A2Y9A4M6</accession>
<dbReference type="EMBL" id="UETB01000002">
    <property type="protein sequence ID" value="SSA39165.1"/>
    <property type="molecule type" value="Genomic_DNA"/>
</dbReference>
<dbReference type="RefSeq" id="WP_110851428.1">
    <property type="nucleotide sequence ID" value="NZ_QKLZ01000002.1"/>
</dbReference>
<sequence length="453" mass="49313">MTEPDWVEHAVLWHLYPLGFLGAEPTRAEHTGDITHRLPGLLPWLDHAVELGASGILLGPVFDSVTHGYDTTDHLRVDPRLGDEDDLVALIEAAHARGLRVVLDGVFNHVGQDFAPFRQALAEGPASDAARWFHLTWPDPDAPDGGGTPTHEDFEGHSALVALDHAEPAVAAYVEHVMTYWLDRGADGWRLDAAYAVPPSFWKPVLDRVRERHPQAYVIGEVIHGDYAAIVAESGMDSVTQYELWKAVWSSLNDGNAWELEHALRRHAEFARAFVPQTFVGNHDVTRIASRLTDPRHLDHALAVLFTVPGTPSVYAGDEHGFTGVKEDRAGGDDAVRPPFPASPAELSPLGRPVYERHQELIGLRRRHPWLHRADLEVLHVSDPLLVYVVRGGGEALVVLLSTDDDGVRWGLPAGVPAAGDAPVTLLAGTGAMDDGGRTVVLPPHGWAVVSSA</sequence>
<dbReference type="Gene3D" id="3.20.20.80">
    <property type="entry name" value="Glycosidases"/>
    <property type="match status" value="1"/>
</dbReference>
<proteinExistence type="predicted"/>
<dbReference type="PANTHER" id="PTHR10357:SF210">
    <property type="entry name" value="MALTODEXTRIN GLUCOSIDASE"/>
    <property type="match status" value="1"/>
</dbReference>
<feature type="domain" description="Glycosyl hydrolase family 13 catalytic" evidence="3">
    <location>
        <begin position="14"/>
        <end position="365"/>
    </location>
</feature>